<keyword evidence="2" id="KW-1185">Reference proteome</keyword>
<sequence>MAKKREVQVNAVSRYEKSSGRLVLEEYSSCEVPAGCGGAILRWIDPHEALPLHLWLWTTGQADLFFDGAPFTSSRVDARAGSHVLALYVRPKEDLPPQLALSFGYSDDAKGATDPARSRSIGRKIQALSGAGAVMVGSTKQPRGDGWRLPGFDDGRWQPLVRMSAATKEPKKDWHLKQVQETGACIVGLPGHTGPLWVRCSFELALGGAP</sequence>
<reference evidence="1 2" key="1">
    <citation type="submission" date="2022-11" db="EMBL/GenBank/DDBJ databases">
        <title>Minimal conservation of predation-associated metabolite biosynthetic gene clusters underscores biosynthetic potential of Myxococcota including descriptions for ten novel species: Archangium lansinium sp. nov., Myxococcus landrumus sp. nov., Nannocystis bai.</title>
        <authorList>
            <person name="Ahearne A."/>
            <person name="Stevens C."/>
            <person name="Dowd S."/>
        </authorList>
    </citation>
    <scope>NUCLEOTIDE SEQUENCE [LARGE SCALE GENOMIC DNA]</scope>
    <source>
        <strain evidence="1 2">RJM3</strain>
    </source>
</reference>
<evidence type="ECO:0000313" key="2">
    <source>
        <dbReference type="Proteomes" id="UP001221411"/>
    </source>
</evidence>
<proteinExistence type="predicted"/>
<name>A0ABT5ELV3_9BACT</name>
<evidence type="ECO:0000313" key="1">
    <source>
        <dbReference type="EMBL" id="MDC0741686.1"/>
    </source>
</evidence>
<dbReference type="Proteomes" id="UP001221411">
    <property type="component" value="Unassembled WGS sequence"/>
</dbReference>
<accession>A0ABT5ELV3</accession>
<organism evidence="1 2">
    <name type="scientific">Polyangium mundeleinium</name>
    <dbReference type="NCBI Taxonomy" id="2995306"/>
    <lineage>
        <taxon>Bacteria</taxon>
        <taxon>Pseudomonadati</taxon>
        <taxon>Myxococcota</taxon>
        <taxon>Polyangia</taxon>
        <taxon>Polyangiales</taxon>
        <taxon>Polyangiaceae</taxon>
        <taxon>Polyangium</taxon>
    </lineage>
</organism>
<gene>
    <name evidence="1" type="ORF">POL67_10035</name>
</gene>
<comment type="caution">
    <text evidence="1">The sequence shown here is derived from an EMBL/GenBank/DDBJ whole genome shotgun (WGS) entry which is preliminary data.</text>
</comment>
<dbReference type="EMBL" id="JAQNDO010000001">
    <property type="protein sequence ID" value="MDC0741686.1"/>
    <property type="molecule type" value="Genomic_DNA"/>
</dbReference>
<dbReference type="RefSeq" id="WP_271917013.1">
    <property type="nucleotide sequence ID" value="NZ_JAQNDO010000001.1"/>
</dbReference>
<protein>
    <submittedName>
        <fullName evidence="1">Uncharacterized protein</fullName>
    </submittedName>
</protein>